<name>A0A975CKM1_9BURK</name>
<evidence type="ECO:0000313" key="3">
    <source>
        <dbReference type="Proteomes" id="UP000663903"/>
    </source>
</evidence>
<dbReference type="EMBL" id="CP071796">
    <property type="protein sequence ID" value="QTD46732.1"/>
    <property type="molecule type" value="Genomic_DNA"/>
</dbReference>
<dbReference type="RefSeq" id="WP_208010631.1">
    <property type="nucleotide sequence ID" value="NZ_CP071796.1"/>
</dbReference>
<keyword evidence="3" id="KW-1185">Reference proteome</keyword>
<proteinExistence type="predicted"/>
<dbReference type="Proteomes" id="UP000663903">
    <property type="component" value="Chromosome"/>
</dbReference>
<evidence type="ECO:0000313" key="2">
    <source>
        <dbReference type="EMBL" id="QTD46732.1"/>
    </source>
</evidence>
<accession>A0A975CKM1</accession>
<organism evidence="2 3">
    <name type="scientific">Ottowia testudinis</name>
    <dbReference type="NCBI Taxonomy" id="2816950"/>
    <lineage>
        <taxon>Bacteria</taxon>
        <taxon>Pseudomonadati</taxon>
        <taxon>Pseudomonadota</taxon>
        <taxon>Betaproteobacteria</taxon>
        <taxon>Burkholderiales</taxon>
        <taxon>Comamonadaceae</taxon>
        <taxon>Ottowia</taxon>
    </lineage>
</organism>
<feature type="transmembrane region" description="Helical" evidence="1">
    <location>
        <begin position="56"/>
        <end position="76"/>
    </location>
</feature>
<protein>
    <submittedName>
        <fullName evidence="2">DoxX-like family protein</fullName>
    </submittedName>
</protein>
<dbReference type="AlphaFoldDB" id="A0A975CKM1"/>
<gene>
    <name evidence="2" type="ORF">J1M35_07630</name>
</gene>
<evidence type="ECO:0000256" key="1">
    <source>
        <dbReference type="SAM" id="Phobius"/>
    </source>
</evidence>
<feature type="transmembrane region" description="Helical" evidence="1">
    <location>
        <begin position="18"/>
        <end position="36"/>
    </location>
</feature>
<dbReference type="InterPro" id="IPR025695">
    <property type="entry name" value="DoxX-like"/>
</dbReference>
<reference evidence="2" key="1">
    <citation type="submission" date="2021-03" db="EMBL/GenBank/DDBJ databases">
        <title>Ottowia sp. 27C isolated from the cloaca of a Giant Asian pond turtle (Heosemys grandis).</title>
        <authorList>
            <person name="Spergser J."/>
            <person name="Busse H.-J."/>
        </authorList>
    </citation>
    <scope>NUCLEOTIDE SEQUENCE</scope>
    <source>
        <strain evidence="2">27C</strain>
    </source>
</reference>
<keyword evidence="1" id="KW-1133">Transmembrane helix</keyword>
<dbReference type="KEGG" id="otd:J1M35_07630"/>
<dbReference type="Pfam" id="PF13781">
    <property type="entry name" value="DoxX_3"/>
    <property type="match status" value="1"/>
</dbReference>
<sequence length="131" mass="13800">MKPHRFRATTAPTADLRLLRHSLVAVWLWTAVVSVVERHGQSAQLLQAGGVASPALAQALILGGATLDAVLGLALWRCPRRAVLATAGAAVLVMTAIASALLPALWLHPLGPLSKNLPILAALWLLWGAEK</sequence>
<keyword evidence="1" id="KW-0472">Membrane</keyword>
<keyword evidence="1" id="KW-0812">Transmembrane</keyword>
<feature type="transmembrane region" description="Helical" evidence="1">
    <location>
        <begin position="83"/>
        <end position="107"/>
    </location>
</feature>